<reference evidence="7" key="1">
    <citation type="submission" date="2015-07" db="EMBL/GenBank/DDBJ databases">
        <title>Fjat-10053 dsm26.</title>
        <authorList>
            <person name="Liu B."/>
            <person name="Wang J."/>
            <person name="Zhu Y."/>
            <person name="Liu G."/>
            <person name="Chen Q."/>
            <person name="Chen Z."/>
            <person name="Lan J."/>
            <person name="Che J."/>
            <person name="Ge C."/>
            <person name="Shi H."/>
            <person name="Pan Z."/>
            <person name="Liu X."/>
        </authorList>
    </citation>
    <scope>NUCLEOTIDE SEQUENCE [LARGE SCALE GENOMIC DNA]</scope>
    <source>
        <strain evidence="7">DSM 26</strain>
    </source>
</reference>
<dbReference type="InterPro" id="IPR006076">
    <property type="entry name" value="FAD-dep_OxRdtase"/>
</dbReference>
<dbReference type="SUPFAM" id="SSF54373">
    <property type="entry name" value="FAD-linked reductases, C-terminal domain"/>
    <property type="match status" value="1"/>
</dbReference>
<dbReference type="Pfam" id="PF01266">
    <property type="entry name" value="DAO"/>
    <property type="match status" value="1"/>
</dbReference>
<evidence type="ECO:0000256" key="1">
    <source>
        <dbReference type="ARBA" id="ARBA00001974"/>
    </source>
</evidence>
<protein>
    <submittedName>
        <fullName evidence="6">Oxidoreductase</fullName>
    </submittedName>
</protein>
<dbReference type="GO" id="GO:0016491">
    <property type="term" value="F:oxidoreductase activity"/>
    <property type="evidence" value="ECO:0007669"/>
    <property type="project" value="UniProtKB-KW"/>
</dbReference>
<accession>A0A0L0QTB7</accession>
<keyword evidence="7" id="KW-1185">Reference proteome</keyword>
<dbReference type="RefSeq" id="WP_050350097.1">
    <property type="nucleotide sequence ID" value="NZ_CP073011.1"/>
</dbReference>
<dbReference type="GeneID" id="66869535"/>
<dbReference type="GO" id="GO:0005737">
    <property type="term" value="C:cytoplasm"/>
    <property type="evidence" value="ECO:0007669"/>
    <property type="project" value="TreeGrafter"/>
</dbReference>
<proteinExistence type="inferred from homology"/>
<dbReference type="PANTHER" id="PTHR13847">
    <property type="entry name" value="SARCOSINE DEHYDROGENASE-RELATED"/>
    <property type="match status" value="1"/>
</dbReference>
<dbReference type="OrthoDB" id="9805337at2"/>
<organism evidence="6 7">
    <name type="scientific">Virgibacillus pantothenticus</name>
    <dbReference type="NCBI Taxonomy" id="1473"/>
    <lineage>
        <taxon>Bacteria</taxon>
        <taxon>Bacillati</taxon>
        <taxon>Bacillota</taxon>
        <taxon>Bacilli</taxon>
        <taxon>Bacillales</taxon>
        <taxon>Bacillaceae</taxon>
        <taxon>Virgibacillus</taxon>
    </lineage>
</organism>
<keyword evidence="4" id="KW-0560">Oxidoreductase</keyword>
<evidence type="ECO:0000313" key="7">
    <source>
        <dbReference type="Proteomes" id="UP000036780"/>
    </source>
</evidence>
<name>A0A0L0QTB7_VIRPA</name>
<comment type="cofactor">
    <cofactor evidence="1">
        <name>FAD</name>
        <dbReference type="ChEBI" id="CHEBI:57692"/>
    </cofactor>
</comment>
<keyword evidence="3" id="KW-0285">Flavoprotein</keyword>
<evidence type="ECO:0000256" key="3">
    <source>
        <dbReference type="ARBA" id="ARBA00022630"/>
    </source>
</evidence>
<feature type="domain" description="FAD dependent oxidoreductase" evidence="5">
    <location>
        <begin position="5"/>
        <end position="355"/>
    </location>
</feature>
<sequence>MKRKAIIVGSGIVGASTAYYLAKNNCDVTIIDREDKGQATDAAAGIVCPWLSQRRNKAWYELVKAGARMYPYLVKSLATDGLPDTGYQQVGALHLHQDEKKLIAMKERAEKRKIDAPEIGEVELLSPKQTQSRFPLLDDTYGSVYVSGAARVNGRKLRDALLQAAQKHGAKRIKGTAVLQNAGQTITGVTLHDGREVKANTVIAATGAWMSELLKPLGVAFQVEAQRAQILHVKLENMDEDLSTLPVVKPPNNQYMLTFPNNRIVLGATYENKVGYDCRITVGGMQEIITKALEFAPRLAEATVVEARVGFRPVTPEFLPVIGPLPGFQGVLLANGLGSTGLTMGPFIGSQLAKLAMSEPTDIDLHPYDVRTAITNAKL</sequence>
<dbReference type="EMBL" id="LGTO01000004">
    <property type="protein sequence ID" value="KNE21819.1"/>
    <property type="molecule type" value="Genomic_DNA"/>
</dbReference>
<dbReference type="Proteomes" id="UP000036780">
    <property type="component" value="Unassembled WGS sequence"/>
</dbReference>
<dbReference type="PANTHER" id="PTHR13847:SF286">
    <property type="entry name" value="D-AMINO ACID DEHYDROGENASE"/>
    <property type="match status" value="1"/>
</dbReference>
<dbReference type="SUPFAM" id="SSF51905">
    <property type="entry name" value="FAD/NAD(P)-binding domain"/>
    <property type="match status" value="1"/>
</dbReference>
<gene>
    <name evidence="6" type="ORF">AFK71_03125</name>
</gene>
<evidence type="ECO:0000313" key="6">
    <source>
        <dbReference type="EMBL" id="KNE21819.1"/>
    </source>
</evidence>
<comment type="similarity">
    <text evidence="2">Belongs to the DadA oxidoreductase family.</text>
</comment>
<dbReference type="Gene3D" id="3.30.9.10">
    <property type="entry name" value="D-Amino Acid Oxidase, subunit A, domain 2"/>
    <property type="match status" value="1"/>
</dbReference>
<evidence type="ECO:0000256" key="2">
    <source>
        <dbReference type="ARBA" id="ARBA00009410"/>
    </source>
</evidence>
<evidence type="ECO:0000256" key="4">
    <source>
        <dbReference type="ARBA" id="ARBA00023002"/>
    </source>
</evidence>
<dbReference type="PATRIC" id="fig|1473.5.peg.3550"/>
<dbReference type="Gene3D" id="3.50.50.60">
    <property type="entry name" value="FAD/NAD(P)-binding domain"/>
    <property type="match status" value="1"/>
</dbReference>
<comment type="caution">
    <text evidence="6">The sequence shown here is derived from an EMBL/GenBank/DDBJ whole genome shotgun (WGS) entry which is preliminary data.</text>
</comment>
<evidence type="ECO:0000259" key="5">
    <source>
        <dbReference type="Pfam" id="PF01266"/>
    </source>
</evidence>
<dbReference type="InterPro" id="IPR036188">
    <property type="entry name" value="FAD/NAD-bd_sf"/>
</dbReference>
<dbReference type="AlphaFoldDB" id="A0A0L0QTB7"/>